<dbReference type="AlphaFoldDB" id="A0A6N2AIT0"/>
<feature type="compositionally biased region" description="Basic and acidic residues" evidence="1">
    <location>
        <begin position="36"/>
        <end position="52"/>
    </location>
</feature>
<feature type="region of interest" description="Disordered" evidence="1">
    <location>
        <begin position="31"/>
        <end position="72"/>
    </location>
</feature>
<evidence type="ECO:0000256" key="1">
    <source>
        <dbReference type="SAM" id="MobiDB-lite"/>
    </source>
</evidence>
<evidence type="ECO:0000313" key="3">
    <source>
        <dbReference type="EMBL" id="TMW82432.1"/>
    </source>
</evidence>
<feature type="transmembrane region" description="Helical" evidence="2">
    <location>
        <begin position="6"/>
        <end position="25"/>
    </location>
</feature>
<gene>
    <name evidence="3" type="ORF">EJD97_005977</name>
</gene>
<protein>
    <submittedName>
        <fullName evidence="3">Uncharacterized protein</fullName>
    </submittedName>
</protein>
<reference evidence="3" key="1">
    <citation type="submission" date="2019-05" db="EMBL/GenBank/DDBJ databases">
        <title>The de novo reference genome and transcriptome assemblies of the wild tomato species Solanum chilense.</title>
        <authorList>
            <person name="Stam R."/>
            <person name="Nosenko T."/>
            <person name="Hoerger A.C."/>
            <person name="Stephan W."/>
            <person name="Seidel M.A."/>
            <person name="Kuhn J.M.M."/>
            <person name="Haberer G."/>
            <person name="Tellier A."/>
        </authorList>
    </citation>
    <scope>NUCLEOTIDE SEQUENCE</scope>
    <source>
        <tissue evidence="3">Mature leaves</tissue>
    </source>
</reference>
<dbReference type="EMBL" id="RXGB01018610">
    <property type="protein sequence ID" value="TMW82432.1"/>
    <property type="molecule type" value="Genomic_DNA"/>
</dbReference>
<accession>A0A6N2AIT0</accession>
<keyword evidence="2" id="KW-0472">Membrane</keyword>
<sequence>MVVYTMISIVLLCAFIILVIFVTFCQNKNKNNSAPKDIEARTKVRGSTRETYDATTDGDNGGETMHGNNDNGGSTVVASVIATTALNTIAIDAGGGSYQGHGGGQNAN</sequence>
<keyword evidence="2" id="KW-1133">Transmembrane helix</keyword>
<keyword evidence="2" id="KW-0812">Transmembrane</keyword>
<comment type="caution">
    <text evidence="3">The sequence shown here is derived from an EMBL/GenBank/DDBJ whole genome shotgun (WGS) entry which is preliminary data.</text>
</comment>
<proteinExistence type="predicted"/>
<name>A0A6N2AIT0_SOLCI</name>
<organism evidence="3">
    <name type="scientific">Solanum chilense</name>
    <name type="common">Tomato</name>
    <name type="synonym">Lycopersicon chilense</name>
    <dbReference type="NCBI Taxonomy" id="4083"/>
    <lineage>
        <taxon>Eukaryota</taxon>
        <taxon>Viridiplantae</taxon>
        <taxon>Streptophyta</taxon>
        <taxon>Embryophyta</taxon>
        <taxon>Tracheophyta</taxon>
        <taxon>Spermatophyta</taxon>
        <taxon>Magnoliopsida</taxon>
        <taxon>eudicotyledons</taxon>
        <taxon>Gunneridae</taxon>
        <taxon>Pentapetalae</taxon>
        <taxon>asterids</taxon>
        <taxon>lamiids</taxon>
        <taxon>Solanales</taxon>
        <taxon>Solanaceae</taxon>
        <taxon>Solanoideae</taxon>
        <taxon>Solaneae</taxon>
        <taxon>Solanum</taxon>
        <taxon>Solanum subgen. Lycopersicon</taxon>
    </lineage>
</organism>
<evidence type="ECO:0000256" key="2">
    <source>
        <dbReference type="SAM" id="Phobius"/>
    </source>
</evidence>